<dbReference type="Proteomes" id="UP000647860">
    <property type="component" value="Unassembled WGS sequence"/>
</dbReference>
<protein>
    <recommendedName>
        <fullName evidence="3">Immunity protein 53</fullName>
    </recommendedName>
</protein>
<comment type="caution">
    <text evidence="1">The sequence shown here is derived from an EMBL/GenBank/DDBJ whole genome shotgun (WGS) entry which is preliminary data.</text>
</comment>
<organism evidence="1 2">
    <name type="scientific">Micromonospora gifhornensis</name>
    <dbReference type="NCBI Taxonomy" id="84594"/>
    <lineage>
        <taxon>Bacteria</taxon>
        <taxon>Bacillati</taxon>
        <taxon>Actinomycetota</taxon>
        <taxon>Actinomycetes</taxon>
        <taxon>Micromonosporales</taxon>
        <taxon>Micromonosporaceae</taxon>
        <taxon>Micromonospora</taxon>
    </lineage>
</organism>
<dbReference type="SUPFAM" id="SSF69635">
    <property type="entry name" value="Type III secretory system chaperone-like"/>
    <property type="match status" value="1"/>
</dbReference>
<dbReference type="RefSeq" id="WP_204292448.1">
    <property type="nucleotide sequence ID" value="NZ_BAAAGZ010000028.1"/>
</dbReference>
<reference evidence="1 2" key="1">
    <citation type="submission" date="2021-01" db="EMBL/GenBank/DDBJ databases">
        <title>Whole genome shotgun sequence of Verrucosispora gifhornensis NBRC 16317.</title>
        <authorList>
            <person name="Komaki H."/>
            <person name="Tamura T."/>
        </authorList>
    </citation>
    <scope>NUCLEOTIDE SEQUENCE [LARGE SCALE GENOMIC DNA]</scope>
    <source>
        <strain evidence="1 2">NBRC 16317</strain>
    </source>
</reference>
<evidence type="ECO:0000313" key="1">
    <source>
        <dbReference type="EMBL" id="GIJ18086.1"/>
    </source>
</evidence>
<sequence length="129" mass="15119">MPTWYELREHARTKYTLEDLEDDWFSLIWTYESDRTQKITVRRYEAYEREWIEFRSYVCGGKDMKPRVALRKNDDLDLGALALDDEGDYALIHNALLATLDPDEFAIPLQVIAATADELEHQLTAGDEF</sequence>
<proteinExistence type="predicted"/>
<dbReference type="Gene3D" id="3.30.1460.10">
    <property type="match status" value="1"/>
</dbReference>
<gene>
    <name evidence="1" type="ORF">Vgi01_47700</name>
</gene>
<name>A0ABQ4IJK7_9ACTN</name>
<dbReference type="EMBL" id="BOPA01000036">
    <property type="protein sequence ID" value="GIJ18086.1"/>
    <property type="molecule type" value="Genomic_DNA"/>
</dbReference>
<evidence type="ECO:0000313" key="2">
    <source>
        <dbReference type="Proteomes" id="UP000647860"/>
    </source>
</evidence>
<keyword evidence="2" id="KW-1185">Reference proteome</keyword>
<accession>A0ABQ4IJK7</accession>
<evidence type="ECO:0008006" key="3">
    <source>
        <dbReference type="Google" id="ProtNLM"/>
    </source>
</evidence>